<name>A0A8S5Q7D4_9CAUD</name>
<keyword evidence="1" id="KW-0812">Transmembrane</keyword>
<accession>A0A8S5Q7D4</accession>
<evidence type="ECO:0000313" key="2">
    <source>
        <dbReference type="EMBL" id="DAE14691.1"/>
    </source>
</evidence>
<keyword evidence="1" id="KW-1133">Transmembrane helix</keyword>
<proteinExistence type="predicted"/>
<organism evidence="2">
    <name type="scientific">Myoviridae sp. ctAca11</name>
    <dbReference type="NCBI Taxonomy" id="2825043"/>
    <lineage>
        <taxon>Viruses</taxon>
        <taxon>Duplodnaviria</taxon>
        <taxon>Heunggongvirae</taxon>
        <taxon>Uroviricota</taxon>
        <taxon>Caudoviricetes</taxon>
    </lineage>
</organism>
<feature type="transmembrane region" description="Helical" evidence="1">
    <location>
        <begin position="16"/>
        <end position="35"/>
    </location>
</feature>
<protein>
    <submittedName>
        <fullName evidence="2">Uncharacterized protein</fullName>
    </submittedName>
</protein>
<dbReference type="EMBL" id="BK015590">
    <property type="protein sequence ID" value="DAE14691.1"/>
    <property type="molecule type" value="Genomic_DNA"/>
</dbReference>
<keyword evidence="1" id="KW-0472">Membrane</keyword>
<reference evidence="2" key="1">
    <citation type="journal article" date="2021" name="Proc. Natl. Acad. Sci. U.S.A.">
        <title>A Catalog of Tens of Thousands of Viruses from Human Metagenomes Reveals Hidden Associations with Chronic Diseases.</title>
        <authorList>
            <person name="Tisza M.J."/>
            <person name="Buck C.B."/>
        </authorList>
    </citation>
    <scope>NUCLEOTIDE SEQUENCE</scope>
    <source>
        <strain evidence="2">CtAca11</strain>
    </source>
</reference>
<evidence type="ECO:0000256" key="1">
    <source>
        <dbReference type="SAM" id="Phobius"/>
    </source>
</evidence>
<sequence length="43" mass="5202">MRGAWANPDLEQYKSGYRFVMITAFILVFFLYFALESRFKFIN</sequence>